<dbReference type="SMART" id="SM00710">
    <property type="entry name" value="PbH1"/>
    <property type="match status" value="5"/>
</dbReference>
<dbReference type="PROSITE" id="PS00502">
    <property type="entry name" value="POLYGALACTURONASE"/>
    <property type="match status" value="1"/>
</dbReference>
<keyword evidence="10" id="KW-0472">Membrane</keyword>
<evidence type="ECO:0000256" key="5">
    <source>
        <dbReference type="ARBA" id="ARBA00022801"/>
    </source>
</evidence>
<dbReference type="SUPFAM" id="SSF51126">
    <property type="entry name" value="Pectin lyase-like"/>
    <property type="match status" value="1"/>
</dbReference>
<dbReference type="GO" id="GO:0004650">
    <property type="term" value="F:polygalacturonase activity"/>
    <property type="evidence" value="ECO:0007669"/>
    <property type="project" value="InterPro"/>
</dbReference>
<evidence type="ECO:0000256" key="7">
    <source>
        <dbReference type="ARBA" id="ARBA00023316"/>
    </source>
</evidence>
<keyword evidence="3" id="KW-0134">Cell wall</keyword>
<evidence type="ECO:0000313" key="12">
    <source>
        <dbReference type="Proteomes" id="UP001415857"/>
    </source>
</evidence>
<dbReference type="AlphaFoldDB" id="A0AAP0R1W3"/>
<sequence>MMAEVIVTYFLARGTCLGFAAKFLVAVFFGWQALAVIFVQGSFLTLSQVEHPMEFSQAALLVLCITYCFFFPSQARMHKHTKHKHAHPLSYISQSPSPAPSPADPADDWNSYNSTGVFNVRTFGAIGDGITDDTEAFKATWDTACQVEESAVLLVPYGYSFMIQSTIFTGPCQSELVFQIDGTLLPPDGPDSWPQNKSRHQWLVFYRIDGMALQGGGLIYGRGEKWWDLPCKPHKQYLDSVSKFLMQAIRFFMSSNLTVQGLKIKNSPQFHFRFDNCRNVHIESIYITAPALSPNTDGIHIEHTNNVKIYNSVISNGDDCVSIGSGCYDVDIKNITCGPSHGISIGSLGNHNSRACVSNITVRDSVIKRSDNGVRIKTWQGGFGAVSGVTFSNIYMDNVKNPLIVDQFYCLTKGCANQTSAVFVSDILYSNIKGTYDVRSPPMHFACSDSVPCTNLTLSEVELLPAQGDVVLDPYCWNAYGDLQTLTIPPVSCLLEGIPNSLLKKDMDYC</sequence>
<dbReference type="GO" id="GO:0071555">
    <property type="term" value="P:cell wall organization"/>
    <property type="evidence" value="ECO:0007669"/>
    <property type="project" value="UniProtKB-KW"/>
</dbReference>
<dbReference type="InterPro" id="IPR012334">
    <property type="entry name" value="Pectin_lyas_fold"/>
</dbReference>
<dbReference type="InterPro" id="IPR000743">
    <property type="entry name" value="Glyco_hydro_28"/>
</dbReference>
<keyword evidence="10" id="KW-0812">Transmembrane</keyword>
<dbReference type="GO" id="GO:0005975">
    <property type="term" value="P:carbohydrate metabolic process"/>
    <property type="evidence" value="ECO:0007669"/>
    <property type="project" value="InterPro"/>
</dbReference>
<evidence type="ECO:0000256" key="9">
    <source>
        <dbReference type="RuleBase" id="RU361169"/>
    </source>
</evidence>
<dbReference type="FunFam" id="2.160.20.10:FF:000012">
    <property type="entry name" value="Polygalacturonase At1g48100 family"/>
    <property type="match status" value="1"/>
</dbReference>
<evidence type="ECO:0008006" key="13">
    <source>
        <dbReference type="Google" id="ProtNLM"/>
    </source>
</evidence>
<keyword evidence="5 9" id="KW-0378">Hydrolase</keyword>
<keyword evidence="7" id="KW-0961">Cell wall biogenesis/degradation</keyword>
<comment type="subcellular location">
    <subcellularLocation>
        <location evidence="1">Secreted</location>
        <location evidence="1">Cell wall</location>
    </subcellularLocation>
</comment>
<evidence type="ECO:0000256" key="10">
    <source>
        <dbReference type="SAM" id="Phobius"/>
    </source>
</evidence>
<accession>A0AAP0R1W3</accession>
<comment type="similarity">
    <text evidence="2 9">Belongs to the glycosyl hydrolase 28 family.</text>
</comment>
<evidence type="ECO:0000256" key="4">
    <source>
        <dbReference type="ARBA" id="ARBA00022525"/>
    </source>
</evidence>
<organism evidence="11 12">
    <name type="scientific">Liquidambar formosana</name>
    <name type="common">Formosan gum</name>
    <dbReference type="NCBI Taxonomy" id="63359"/>
    <lineage>
        <taxon>Eukaryota</taxon>
        <taxon>Viridiplantae</taxon>
        <taxon>Streptophyta</taxon>
        <taxon>Embryophyta</taxon>
        <taxon>Tracheophyta</taxon>
        <taxon>Spermatophyta</taxon>
        <taxon>Magnoliopsida</taxon>
        <taxon>eudicotyledons</taxon>
        <taxon>Gunneridae</taxon>
        <taxon>Pentapetalae</taxon>
        <taxon>Saxifragales</taxon>
        <taxon>Altingiaceae</taxon>
        <taxon>Liquidambar</taxon>
    </lineage>
</organism>
<reference evidence="11 12" key="1">
    <citation type="journal article" date="2024" name="Plant J.">
        <title>Genome sequences and population genomics reveal climatic adaptation and genomic divergence between two closely related sweetgum species.</title>
        <authorList>
            <person name="Xu W.Q."/>
            <person name="Ren C.Q."/>
            <person name="Zhang X.Y."/>
            <person name="Comes H.P."/>
            <person name="Liu X.H."/>
            <person name="Li Y.G."/>
            <person name="Kettle C.J."/>
            <person name="Jalonen R."/>
            <person name="Gaisberger H."/>
            <person name="Ma Y.Z."/>
            <person name="Qiu Y.X."/>
        </authorList>
    </citation>
    <scope>NUCLEOTIDE SEQUENCE [LARGE SCALE GENOMIC DNA]</scope>
    <source>
        <strain evidence="11">Hangzhou</strain>
    </source>
</reference>
<evidence type="ECO:0000256" key="1">
    <source>
        <dbReference type="ARBA" id="ARBA00004191"/>
    </source>
</evidence>
<evidence type="ECO:0000256" key="6">
    <source>
        <dbReference type="ARBA" id="ARBA00023295"/>
    </source>
</evidence>
<keyword evidence="4" id="KW-0964">Secreted</keyword>
<keyword evidence="10" id="KW-1133">Transmembrane helix</keyword>
<keyword evidence="12" id="KW-1185">Reference proteome</keyword>
<evidence type="ECO:0000313" key="11">
    <source>
        <dbReference type="EMBL" id="KAK9265695.1"/>
    </source>
</evidence>
<keyword evidence="6 9" id="KW-0326">Glycosidase</keyword>
<gene>
    <name evidence="11" type="ORF">L1049_012584</name>
</gene>
<dbReference type="Gene3D" id="2.160.20.10">
    <property type="entry name" value="Single-stranded right-handed beta-helix, Pectin lyase-like"/>
    <property type="match status" value="1"/>
</dbReference>
<dbReference type="Pfam" id="PF00295">
    <property type="entry name" value="Glyco_hydro_28"/>
    <property type="match status" value="1"/>
</dbReference>
<evidence type="ECO:0000256" key="2">
    <source>
        <dbReference type="ARBA" id="ARBA00008834"/>
    </source>
</evidence>
<name>A0AAP0R1W3_LIQFO</name>
<evidence type="ECO:0000256" key="8">
    <source>
        <dbReference type="PROSITE-ProRule" id="PRU10052"/>
    </source>
</evidence>
<protein>
    <recommendedName>
        <fullName evidence="13">Polygalacturonase</fullName>
    </recommendedName>
</protein>
<feature type="transmembrane region" description="Helical" evidence="10">
    <location>
        <begin position="21"/>
        <end position="43"/>
    </location>
</feature>
<dbReference type="EMBL" id="JBBPBK010000331">
    <property type="protein sequence ID" value="KAK9265695.1"/>
    <property type="molecule type" value="Genomic_DNA"/>
</dbReference>
<evidence type="ECO:0000256" key="3">
    <source>
        <dbReference type="ARBA" id="ARBA00022512"/>
    </source>
</evidence>
<comment type="caution">
    <text evidence="11">The sequence shown here is derived from an EMBL/GenBank/DDBJ whole genome shotgun (WGS) entry which is preliminary data.</text>
</comment>
<dbReference type="Proteomes" id="UP001415857">
    <property type="component" value="Unassembled WGS sequence"/>
</dbReference>
<feature type="transmembrane region" description="Helical" evidence="10">
    <location>
        <begin position="55"/>
        <end position="72"/>
    </location>
</feature>
<dbReference type="InterPro" id="IPR011050">
    <property type="entry name" value="Pectin_lyase_fold/virulence"/>
</dbReference>
<dbReference type="PANTHER" id="PTHR31375">
    <property type="match status" value="1"/>
</dbReference>
<proteinExistence type="inferred from homology"/>
<feature type="active site" evidence="8">
    <location>
        <position position="341"/>
    </location>
</feature>
<dbReference type="InterPro" id="IPR006626">
    <property type="entry name" value="PbH1"/>
</dbReference>